<dbReference type="RefSeq" id="WP_238223349.1">
    <property type="nucleotide sequence ID" value="NZ_BAAADH010000106.1"/>
</dbReference>
<gene>
    <name evidence="5" type="ORF">LNAOJCKE_1313</name>
</gene>
<dbReference type="CDD" id="cd01635">
    <property type="entry name" value="Glycosyltransferase_GTB-type"/>
    <property type="match status" value="1"/>
</dbReference>
<feature type="domain" description="Glycosyl transferase family 1" evidence="4">
    <location>
        <begin position="288"/>
        <end position="425"/>
    </location>
</feature>
<protein>
    <recommendedName>
        <fullName evidence="4">Glycosyl transferase family 1 domain-containing protein</fullName>
    </recommendedName>
</protein>
<reference evidence="5" key="2">
    <citation type="submission" date="2021-08" db="EMBL/GenBank/DDBJ databases">
        <authorList>
            <person name="Tani A."/>
            <person name="Ola A."/>
            <person name="Ogura Y."/>
            <person name="Katsura K."/>
            <person name="Hayashi T."/>
        </authorList>
    </citation>
    <scope>NUCLEOTIDE SEQUENCE</scope>
    <source>
        <strain evidence="5">NBRC 15686</strain>
    </source>
</reference>
<dbReference type="SUPFAM" id="SSF53756">
    <property type="entry name" value="UDP-Glycosyltransferase/glycogen phosphorylase"/>
    <property type="match status" value="1"/>
</dbReference>
<sequence length="463" mass="50179">MPLDTTRTTLARAPHPGAALAFEGPPAGEPDPAVAAPRPGLCGQRDGGQSGPVPDSVLLVTHVPLRRISGRLCLDDQTCAGLERWGESFSQVTFTGIDAGEGPPDPADAQATAVWRPVADLACAYRLSVIALPEAYRLLPFVLRYRGTRRRLAEAVQTRRYLCFTLGSLTGDWGGIAALESIRQGRPYAVWFDRVEHEVIRRSSSGAPLRRRLKNALTLPLTVGYHHRLIARSALGLFQGRDTFGGYAPHARRPFCVYDTHTTQADRIPEDALAGKERALLGGAPLNLVYVGRASAMKGPFDWLETLRLARQAGLRFTATWWGDGPLLGAMRSRAAELGLADCVALPGFEGDRDRLLSAMRAAHLFLFCHLTPESPRCLIEALVCGAPLLGYASPYSEDLVARDGGGHLSPMDDPAALAARLTALDGDRAGLTGMVRAAARTGARFDEETVYRERADLLRRYL</sequence>
<dbReference type="PANTHER" id="PTHR12526:SF510">
    <property type="entry name" value="D-INOSITOL 3-PHOSPHATE GLYCOSYLTRANSFERASE"/>
    <property type="match status" value="1"/>
</dbReference>
<organism evidence="5 6">
    <name type="scientific">Methylorubrum aminovorans</name>
    <dbReference type="NCBI Taxonomy" id="269069"/>
    <lineage>
        <taxon>Bacteria</taxon>
        <taxon>Pseudomonadati</taxon>
        <taxon>Pseudomonadota</taxon>
        <taxon>Alphaproteobacteria</taxon>
        <taxon>Hyphomicrobiales</taxon>
        <taxon>Methylobacteriaceae</taxon>
        <taxon>Methylorubrum</taxon>
    </lineage>
</organism>
<comment type="caution">
    <text evidence="5">The sequence shown here is derived from an EMBL/GenBank/DDBJ whole genome shotgun (WGS) entry which is preliminary data.</text>
</comment>
<dbReference type="PANTHER" id="PTHR12526">
    <property type="entry name" value="GLYCOSYLTRANSFERASE"/>
    <property type="match status" value="1"/>
</dbReference>
<evidence type="ECO:0000313" key="5">
    <source>
        <dbReference type="EMBL" id="GJE64113.1"/>
    </source>
</evidence>
<evidence type="ECO:0000256" key="3">
    <source>
        <dbReference type="SAM" id="MobiDB-lite"/>
    </source>
</evidence>
<accession>A0ABQ4UAR4</accession>
<feature type="region of interest" description="Disordered" evidence="3">
    <location>
        <begin position="1"/>
        <end position="53"/>
    </location>
</feature>
<evidence type="ECO:0000313" key="6">
    <source>
        <dbReference type="Proteomes" id="UP001055039"/>
    </source>
</evidence>
<proteinExistence type="predicted"/>
<evidence type="ECO:0000256" key="1">
    <source>
        <dbReference type="ARBA" id="ARBA00022676"/>
    </source>
</evidence>
<keyword evidence="2" id="KW-0808">Transferase</keyword>
<dbReference type="EMBL" id="BPRC01000003">
    <property type="protein sequence ID" value="GJE64113.1"/>
    <property type="molecule type" value="Genomic_DNA"/>
</dbReference>
<dbReference type="Proteomes" id="UP001055039">
    <property type="component" value="Unassembled WGS sequence"/>
</dbReference>
<keyword evidence="1" id="KW-0328">Glycosyltransferase</keyword>
<name>A0ABQ4UAR4_9HYPH</name>
<keyword evidence="6" id="KW-1185">Reference proteome</keyword>
<dbReference type="Pfam" id="PF00534">
    <property type="entry name" value="Glycos_transf_1"/>
    <property type="match status" value="1"/>
</dbReference>
<evidence type="ECO:0000259" key="4">
    <source>
        <dbReference type="Pfam" id="PF00534"/>
    </source>
</evidence>
<evidence type="ECO:0000256" key="2">
    <source>
        <dbReference type="ARBA" id="ARBA00022679"/>
    </source>
</evidence>
<reference evidence="5" key="1">
    <citation type="journal article" date="2021" name="Front. Microbiol.">
        <title>Comprehensive Comparative Genomics and Phenotyping of Methylobacterium Species.</title>
        <authorList>
            <person name="Alessa O."/>
            <person name="Ogura Y."/>
            <person name="Fujitani Y."/>
            <person name="Takami H."/>
            <person name="Hayashi T."/>
            <person name="Sahin N."/>
            <person name="Tani A."/>
        </authorList>
    </citation>
    <scope>NUCLEOTIDE SEQUENCE</scope>
    <source>
        <strain evidence="5">NBRC 15686</strain>
    </source>
</reference>
<dbReference type="InterPro" id="IPR001296">
    <property type="entry name" value="Glyco_trans_1"/>
</dbReference>
<dbReference type="Gene3D" id="3.40.50.2000">
    <property type="entry name" value="Glycogen Phosphorylase B"/>
    <property type="match status" value="2"/>
</dbReference>